<dbReference type="InterPro" id="IPR042047">
    <property type="entry name" value="SleB_dom1"/>
</dbReference>
<feature type="signal peptide" evidence="1">
    <location>
        <begin position="1"/>
        <end position="23"/>
    </location>
</feature>
<comment type="caution">
    <text evidence="3">The sequence shown here is derived from an EMBL/GenBank/DDBJ whole genome shotgun (WGS) entry which is preliminary data.</text>
</comment>
<keyword evidence="3" id="KW-0378">Hydrolase</keyword>
<protein>
    <submittedName>
        <fullName evidence="3">Cell wall hydrolase</fullName>
    </submittedName>
</protein>
<dbReference type="Proteomes" id="UP000460626">
    <property type="component" value="Unassembled WGS sequence"/>
</dbReference>
<keyword evidence="1" id="KW-0732">Signal</keyword>
<feature type="chain" id="PRO_5033042201" evidence="1">
    <location>
        <begin position="24"/>
        <end position="221"/>
    </location>
</feature>
<sequence length="221" mass="23530">MNPLRVGAGALAAVLLATPIVTAGSGALAQDSHDRTRAEAVEQTALPQVEPLSPPSAAVRFVASEVVQDIADEQAAEDTVTPSDAATLAELVAQTDTAALAPEVRCLAQAIYFEARGESLEGQLAVARVVINRAESDAFPDDYCSVVTQPSQFSFVRGGRIPEPPAGAVWTRAQALARIAHRDLWHSPAGDALYFHATHVRPGWAGRMTARATINRHIFYR</sequence>
<keyword evidence="4" id="KW-1185">Reference proteome</keyword>
<dbReference type="GO" id="GO:0016787">
    <property type="term" value="F:hydrolase activity"/>
    <property type="evidence" value="ECO:0007669"/>
    <property type="project" value="UniProtKB-KW"/>
</dbReference>
<proteinExistence type="predicted"/>
<reference evidence="3 4" key="1">
    <citation type="submission" date="2019-12" db="EMBL/GenBank/DDBJ databases">
        <title>Genomic-based taxomic classification of the family Erythrobacteraceae.</title>
        <authorList>
            <person name="Xu L."/>
        </authorList>
    </citation>
    <scope>NUCLEOTIDE SEQUENCE [LARGE SCALE GENOMIC DNA]</scope>
    <source>
        <strain evidence="3 4">RC4-10-4</strain>
    </source>
</reference>
<dbReference type="EMBL" id="WTYH01000001">
    <property type="protein sequence ID" value="MXO94634.1"/>
    <property type="molecule type" value="Genomic_DNA"/>
</dbReference>
<gene>
    <name evidence="3" type="ORF">GRI62_13600</name>
</gene>
<evidence type="ECO:0000256" key="1">
    <source>
        <dbReference type="SAM" id="SignalP"/>
    </source>
</evidence>
<dbReference type="Pfam" id="PF07486">
    <property type="entry name" value="Hydrolase_2"/>
    <property type="match status" value="1"/>
</dbReference>
<evidence type="ECO:0000313" key="4">
    <source>
        <dbReference type="Proteomes" id="UP000460626"/>
    </source>
</evidence>
<dbReference type="AlphaFoldDB" id="A0A845A4R3"/>
<accession>A0A845A4R3</accession>
<evidence type="ECO:0000313" key="3">
    <source>
        <dbReference type="EMBL" id="MXO94634.1"/>
    </source>
</evidence>
<dbReference type="OrthoDB" id="9785345at2"/>
<dbReference type="Gene3D" id="1.10.10.2520">
    <property type="entry name" value="Cell wall hydrolase SleB, domain 1"/>
    <property type="match status" value="1"/>
</dbReference>
<dbReference type="InterPro" id="IPR011105">
    <property type="entry name" value="Cell_wall_hydrolase_SleB"/>
</dbReference>
<name>A0A845A4R3_9SPHN</name>
<evidence type="ECO:0000259" key="2">
    <source>
        <dbReference type="Pfam" id="PF07486"/>
    </source>
</evidence>
<feature type="domain" description="Cell wall hydrolase SleB" evidence="2">
    <location>
        <begin position="117"/>
        <end position="220"/>
    </location>
</feature>
<organism evidence="3 4">
    <name type="scientific">Aurantiacibacter arachoides</name>
    <dbReference type="NCBI Taxonomy" id="1850444"/>
    <lineage>
        <taxon>Bacteria</taxon>
        <taxon>Pseudomonadati</taxon>
        <taxon>Pseudomonadota</taxon>
        <taxon>Alphaproteobacteria</taxon>
        <taxon>Sphingomonadales</taxon>
        <taxon>Erythrobacteraceae</taxon>
        <taxon>Aurantiacibacter</taxon>
    </lineage>
</organism>